<keyword evidence="3" id="KW-1185">Reference proteome</keyword>
<feature type="signal peptide" evidence="1">
    <location>
        <begin position="1"/>
        <end position="26"/>
    </location>
</feature>
<dbReference type="RefSeq" id="WP_036674990.1">
    <property type="nucleotide sequence ID" value="NZ_JNVM01000001.1"/>
</dbReference>
<dbReference type="EMBL" id="JNVM01000001">
    <property type="protein sequence ID" value="KEQ27856.1"/>
    <property type="molecule type" value="Genomic_DNA"/>
</dbReference>
<gene>
    <name evidence="2" type="ORF">ET33_00040</name>
</gene>
<reference evidence="2 3" key="1">
    <citation type="submission" date="2014-06" db="EMBL/GenBank/DDBJ databases">
        <title>Draft genome sequence of Paenibacillus sp. MSt1.</title>
        <authorList>
            <person name="Aw Y.K."/>
            <person name="Ong K.S."/>
            <person name="Gan H.M."/>
            <person name="Lee S.M."/>
        </authorList>
    </citation>
    <scope>NUCLEOTIDE SEQUENCE [LARGE SCALE GENOMIC DNA]</scope>
    <source>
        <strain evidence="2 3">MSt1</strain>
    </source>
</reference>
<feature type="chain" id="PRO_5001761536" evidence="1">
    <location>
        <begin position="27"/>
        <end position="142"/>
    </location>
</feature>
<evidence type="ECO:0000256" key="1">
    <source>
        <dbReference type="SAM" id="SignalP"/>
    </source>
</evidence>
<protein>
    <submittedName>
        <fullName evidence="2">Uncharacterized protein</fullName>
    </submittedName>
</protein>
<dbReference type="AlphaFoldDB" id="A0A081PAY3"/>
<sequence length="142" mass="16126">MKAFKSLLLSTVVAASILAVTSAASAHPLVNIHSYSSFGTYKTALDKQLTIDLNHAYDQWELDEHYKQYYADIATATVYFKGMGYGEPRLSLVHYKTFDSYKAELDKLLTYDWNHAFDQFELDRITAQYDADIAAAKIYFGV</sequence>
<dbReference type="eggNOG" id="ENOG50306QA">
    <property type="taxonomic scope" value="Bacteria"/>
</dbReference>
<keyword evidence="1" id="KW-0732">Signal</keyword>
<proteinExistence type="predicted"/>
<evidence type="ECO:0000313" key="2">
    <source>
        <dbReference type="EMBL" id="KEQ27856.1"/>
    </source>
</evidence>
<evidence type="ECO:0000313" key="3">
    <source>
        <dbReference type="Proteomes" id="UP000028123"/>
    </source>
</evidence>
<name>A0A081PAY3_9BACL</name>
<accession>A0A081PAY3</accession>
<dbReference type="OrthoDB" id="2656715at2"/>
<dbReference type="Proteomes" id="UP000028123">
    <property type="component" value="Unassembled WGS sequence"/>
</dbReference>
<organism evidence="2 3">
    <name type="scientific">Paenibacillus tyrfis</name>
    <dbReference type="NCBI Taxonomy" id="1501230"/>
    <lineage>
        <taxon>Bacteria</taxon>
        <taxon>Bacillati</taxon>
        <taxon>Bacillota</taxon>
        <taxon>Bacilli</taxon>
        <taxon>Bacillales</taxon>
        <taxon>Paenibacillaceae</taxon>
        <taxon>Paenibacillus</taxon>
    </lineage>
</organism>
<comment type="caution">
    <text evidence="2">The sequence shown here is derived from an EMBL/GenBank/DDBJ whole genome shotgun (WGS) entry which is preliminary data.</text>
</comment>